<dbReference type="EMBL" id="LMYN01000283">
    <property type="protein sequence ID" value="KRZ98449.1"/>
    <property type="molecule type" value="Genomic_DNA"/>
</dbReference>
<accession>A0A0V1PQJ5</accession>
<organism evidence="1 2">
    <name type="scientific">Debaryomyces fabryi</name>
    <dbReference type="NCBI Taxonomy" id="58627"/>
    <lineage>
        <taxon>Eukaryota</taxon>
        <taxon>Fungi</taxon>
        <taxon>Dikarya</taxon>
        <taxon>Ascomycota</taxon>
        <taxon>Saccharomycotina</taxon>
        <taxon>Pichiomycetes</taxon>
        <taxon>Debaryomycetaceae</taxon>
        <taxon>Debaryomyces</taxon>
    </lineage>
</organism>
<evidence type="ECO:0000313" key="1">
    <source>
        <dbReference type="EMBL" id="KRZ98449.1"/>
    </source>
</evidence>
<dbReference type="AlphaFoldDB" id="A0A0V1PQJ5"/>
<protein>
    <recommendedName>
        <fullName evidence="3">NmrA-like domain-containing protein</fullName>
    </recommendedName>
</protein>
<comment type="caution">
    <text evidence="1">The sequence shown here is derived from an EMBL/GenBank/DDBJ whole genome shotgun (WGS) entry which is preliminary data.</text>
</comment>
<gene>
    <name evidence="1" type="ORF">AC631_05792</name>
</gene>
<dbReference type="RefSeq" id="XP_015464552.1">
    <property type="nucleotide sequence ID" value="XM_015614621.1"/>
</dbReference>
<evidence type="ECO:0000313" key="2">
    <source>
        <dbReference type="Proteomes" id="UP000054251"/>
    </source>
</evidence>
<name>A0A0V1PQJ5_9ASCO</name>
<dbReference type="OrthoDB" id="9974981at2759"/>
<proteinExistence type="predicted"/>
<dbReference type="GeneID" id="26842801"/>
<dbReference type="Proteomes" id="UP000054251">
    <property type="component" value="Unassembled WGS sequence"/>
</dbReference>
<reference evidence="1 2" key="1">
    <citation type="submission" date="2015-11" db="EMBL/GenBank/DDBJ databases">
        <title>The genome of Debaryomyces fabryi.</title>
        <authorList>
            <person name="Tafer H."/>
            <person name="Lopandic K."/>
        </authorList>
    </citation>
    <scope>NUCLEOTIDE SEQUENCE [LARGE SCALE GENOMIC DNA]</scope>
    <source>
        <strain evidence="1 2">CBS 789</strain>
    </source>
</reference>
<keyword evidence="2" id="KW-1185">Reference proteome</keyword>
<sequence>MDLDIIPFDVLSFKVKHSRDVRAGGIKAVDICTSHFLQKGAWNDVPSHALSLNFEDDKAIIRGEPNIKWAFTAYENVGQTIASVISKDPSTLPDKIRVWSDKITQEQLLNRMMGQDYPRKFISYEDSLKECKERIESVGIRAEDFLLYTQTVSASGLLDFEWDSKELINPNESLFKWIKFESTK</sequence>
<evidence type="ECO:0008006" key="3">
    <source>
        <dbReference type="Google" id="ProtNLM"/>
    </source>
</evidence>